<keyword evidence="4" id="KW-0227">DNA damage</keyword>
<proteinExistence type="predicted"/>
<dbReference type="Pfam" id="PF01035">
    <property type="entry name" value="DNA_binding_1"/>
    <property type="match status" value="1"/>
</dbReference>
<evidence type="ECO:0000256" key="5">
    <source>
        <dbReference type="ARBA" id="ARBA00023204"/>
    </source>
</evidence>
<dbReference type="EMBL" id="BAABIE010000021">
    <property type="protein sequence ID" value="GAA4758136.1"/>
    <property type="molecule type" value="Genomic_DNA"/>
</dbReference>
<accession>A0ABP8ZJ69</accession>
<dbReference type="PANTHER" id="PTHR10815">
    <property type="entry name" value="METHYLATED-DNA--PROTEIN-CYSTEINE METHYLTRANSFERASE"/>
    <property type="match status" value="1"/>
</dbReference>
<comment type="caution">
    <text evidence="8">The sequence shown here is derived from an EMBL/GenBank/DDBJ whole genome shotgun (WGS) entry which is preliminary data.</text>
</comment>
<dbReference type="NCBIfam" id="TIGR00589">
    <property type="entry name" value="ogt"/>
    <property type="match status" value="1"/>
</dbReference>
<name>A0ABP8ZJ69_9ACTN</name>
<protein>
    <submittedName>
        <fullName evidence="8">Methylated-DNA--[protein]-cysteine S-methyltransferase</fullName>
    </submittedName>
</protein>
<dbReference type="Gene3D" id="1.10.10.10">
    <property type="entry name" value="Winged helix-like DNA-binding domain superfamily/Winged helix DNA-binding domain"/>
    <property type="match status" value="1"/>
</dbReference>
<evidence type="ECO:0000256" key="4">
    <source>
        <dbReference type="ARBA" id="ARBA00022763"/>
    </source>
</evidence>
<dbReference type="InterPro" id="IPR014048">
    <property type="entry name" value="MethylDNA_cys_MeTrfase_DNA-bd"/>
</dbReference>
<evidence type="ECO:0000256" key="6">
    <source>
        <dbReference type="ARBA" id="ARBA00049348"/>
    </source>
</evidence>
<reference evidence="9" key="1">
    <citation type="journal article" date="2019" name="Int. J. Syst. Evol. Microbiol.">
        <title>The Global Catalogue of Microorganisms (GCM) 10K type strain sequencing project: providing services to taxonomists for standard genome sequencing and annotation.</title>
        <authorList>
            <consortium name="The Broad Institute Genomics Platform"/>
            <consortium name="The Broad Institute Genome Sequencing Center for Infectious Disease"/>
            <person name="Wu L."/>
            <person name="Ma J."/>
        </authorList>
    </citation>
    <scope>NUCLEOTIDE SEQUENCE [LARGE SCALE GENOMIC DNA]</scope>
    <source>
        <strain evidence="9">JCM 18077</strain>
    </source>
</reference>
<evidence type="ECO:0000313" key="8">
    <source>
        <dbReference type="EMBL" id="GAA4758136.1"/>
    </source>
</evidence>
<gene>
    <name evidence="8" type="ORF">GCM10023217_33120</name>
</gene>
<keyword evidence="5" id="KW-0234">DNA repair</keyword>
<feature type="domain" description="Methylated-DNA-[protein]-cysteine S-methyltransferase DNA binding" evidence="7">
    <location>
        <begin position="96"/>
        <end position="175"/>
    </location>
</feature>
<dbReference type="PANTHER" id="PTHR10815:SF13">
    <property type="entry name" value="METHYLATED-DNA--PROTEIN-CYSTEINE METHYLTRANSFERASE"/>
    <property type="match status" value="1"/>
</dbReference>
<comment type="catalytic activity">
    <reaction evidence="1">
        <text>a 4-O-methyl-thymidine in DNA + L-cysteinyl-[protein] = a thymidine in DNA + S-methyl-L-cysteinyl-[protein]</text>
        <dbReference type="Rhea" id="RHEA:53428"/>
        <dbReference type="Rhea" id="RHEA-COMP:10131"/>
        <dbReference type="Rhea" id="RHEA-COMP:10132"/>
        <dbReference type="Rhea" id="RHEA-COMP:13555"/>
        <dbReference type="Rhea" id="RHEA-COMP:13556"/>
        <dbReference type="ChEBI" id="CHEBI:29950"/>
        <dbReference type="ChEBI" id="CHEBI:82612"/>
        <dbReference type="ChEBI" id="CHEBI:137386"/>
        <dbReference type="ChEBI" id="CHEBI:137387"/>
        <dbReference type="EC" id="2.1.1.63"/>
    </reaction>
</comment>
<keyword evidence="3" id="KW-0808">Transferase</keyword>
<dbReference type="Proteomes" id="UP001500822">
    <property type="component" value="Unassembled WGS sequence"/>
</dbReference>
<sequence>MTTTDAPAPTTTPDTLGCTTVATDDGPFTVLFDDGVVYASGWVNDGEYLRALIHPTLRPETLEERPGGDIVEAVRAYYEGDLDAPSRIAVRQHSGPFLQSAWAALRAVPAGPPVTYSELAERAGNAAAVRAAAACCAQNAAALFVPCHRVVRSNGGLGGFRYGLDIKEALIDREK</sequence>
<dbReference type="InterPro" id="IPR001497">
    <property type="entry name" value="MethylDNA_cys_MeTrfase_AS"/>
</dbReference>
<organism evidence="8 9">
    <name type="scientific">Gordonia alkaliphila</name>
    <dbReference type="NCBI Taxonomy" id="1053547"/>
    <lineage>
        <taxon>Bacteria</taxon>
        <taxon>Bacillati</taxon>
        <taxon>Actinomycetota</taxon>
        <taxon>Actinomycetes</taxon>
        <taxon>Mycobacteriales</taxon>
        <taxon>Gordoniaceae</taxon>
        <taxon>Gordonia</taxon>
    </lineage>
</organism>
<evidence type="ECO:0000313" key="9">
    <source>
        <dbReference type="Proteomes" id="UP001500822"/>
    </source>
</evidence>
<dbReference type="InterPro" id="IPR036388">
    <property type="entry name" value="WH-like_DNA-bd_sf"/>
</dbReference>
<keyword evidence="9" id="KW-1185">Reference proteome</keyword>
<dbReference type="RefSeq" id="WP_345314341.1">
    <property type="nucleotide sequence ID" value="NZ_BAABIE010000021.1"/>
</dbReference>
<evidence type="ECO:0000256" key="1">
    <source>
        <dbReference type="ARBA" id="ARBA00001286"/>
    </source>
</evidence>
<dbReference type="InterPro" id="IPR036217">
    <property type="entry name" value="MethylDNA_cys_MeTrfase_DNAb"/>
</dbReference>
<dbReference type="PROSITE" id="PS00374">
    <property type="entry name" value="MGMT"/>
    <property type="match status" value="1"/>
</dbReference>
<evidence type="ECO:0000259" key="7">
    <source>
        <dbReference type="Pfam" id="PF01035"/>
    </source>
</evidence>
<dbReference type="SUPFAM" id="SSF46767">
    <property type="entry name" value="Methylated DNA-protein cysteine methyltransferase, C-terminal domain"/>
    <property type="match status" value="1"/>
</dbReference>
<keyword evidence="2" id="KW-0489">Methyltransferase</keyword>
<comment type="catalytic activity">
    <reaction evidence="6">
        <text>a 6-O-methyl-2'-deoxyguanosine in DNA + L-cysteinyl-[protein] = S-methyl-L-cysteinyl-[protein] + a 2'-deoxyguanosine in DNA</text>
        <dbReference type="Rhea" id="RHEA:24000"/>
        <dbReference type="Rhea" id="RHEA-COMP:10131"/>
        <dbReference type="Rhea" id="RHEA-COMP:10132"/>
        <dbReference type="Rhea" id="RHEA-COMP:11367"/>
        <dbReference type="Rhea" id="RHEA-COMP:11368"/>
        <dbReference type="ChEBI" id="CHEBI:29950"/>
        <dbReference type="ChEBI" id="CHEBI:82612"/>
        <dbReference type="ChEBI" id="CHEBI:85445"/>
        <dbReference type="ChEBI" id="CHEBI:85448"/>
        <dbReference type="EC" id="2.1.1.63"/>
    </reaction>
</comment>
<evidence type="ECO:0000256" key="2">
    <source>
        <dbReference type="ARBA" id="ARBA00022603"/>
    </source>
</evidence>
<dbReference type="CDD" id="cd06445">
    <property type="entry name" value="ATase"/>
    <property type="match status" value="1"/>
</dbReference>
<evidence type="ECO:0000256" key="3">
    <source>
        <dbReference type="ARBA" id="ARBA00022679"/>
    </source>
</evidence>